<name>A0A852ZQN9_9ACTN</name>
<dbReference type="RefSeq" id="WP_179812623.1">
    <property type="nucleotide sequence ID" value="NZ_JACBZD010000001.1"/>
</dbReference>
<organism evidence="1 2">
    <name type="scientific">Allostreptomyces psammosilenae</name>
    <dbReference type="NCBI Taxonomy" id="1892865"/>
    <lineage>
        <taxon>Bacteria</taxon>
        <taxon>Bacillati</taxon>
        <taxon>Actinomycetota</taxon>
        <taxon>Actinomycetes</taxon>
        <taxon>Kitasatosporales</taxon>
        <taxon>Streptomycetaceae</taxon>
        <taxon>Allostreptomyces</taxon>
    </lineage>
</organism>
<evidence type="ECO:0000313" key="2">
    <source>
        <dbReference type="Proteomes" id="UP000567795"/>
    </source>
</evidence>
<evidence type="ECO:0000313" key="1">
    <source>
        <dbReference type="EMBL" id="NYI03600.1"/>
    </source>
</evidence>
<proteinExistence type="predicted"/>
<comment type="caution">
    <text evidence="1">The sequence shown here is derived from an EMBL/GenBank/DDBJ whole genome shotgun (WGS) entry which is preliminary data.</text>
</comment>
<sequence length="238" mass="25050">MDGVRDSLVDRAVGRVFRAAARCRGARALHPRGVVLGGRVRLTGTVGRRWGVALLDEPARHAVLARLSSAVGTPEGVPDALGLAVRIVDGAGPGRAVDLLFTTAGDGPVGRRLPLPCGDVLGRTYSGLLPYRAGDRRCLLAAVPFRRRLRVRPEEEAVRRAVAEGPLRFDLVVAGPWEGWRPFGRLSLEGPVGAGAAPEPSFDVHAHAADRLAPAGPVQALRPAAYAGSRAGRGAELR</sequence>
<dbReference type="Proteomes" id="UP000567795">
    <property type="component" value="Unassembled WGS sequence"/>
</dbReference>
<dbReference type="GO" id="GO:0020037">
    <property type="term" value="F:heme binding"/>
    <property type="evidence" value="ECO:0007669"/>
    <property type="project" value="InterPro"/>
</dbReference>
<evidence type="ECO:0008006" key="3">
    <source>
        <dbReference type="Google" id="ProtNLM"/>
    </source>
</evidence>
<dbReference type="InterPro" id="IPR020835">
    <property type="entry name" value="Catalase_sf"/>
</dbReference>
<keyword evidence="2" id="KW-1185">Reference proteome</keyword>
<dbReference type="EMBL" id="JACBZD010000001">
    <property type="protein sequence ID" value="NYI03600.1"/>
    <property type="molecule type" value="Genomic_DNA"/>
</dbReference>
<gene>
    <name evidence="1" type="ORF">FHU37_000543</name>
</gene>
<dbReference type="SUPFAM" id="SSF56634">
    <property type="entry name" value="Heme-dependent catalase-like"/>
    <property type="match status" value="1"/>
</dbReference>
<protein>
    <recommendedName>
        <fullName evidence="3">Phosphodiesterase</fullName>
    </recommendedName>
</protein>
<accession>A0A852ZQN9</accession>
<reference evidence="1 2" key="1">
    <citation type="submission" date="2020-07" db="EMBL/GenBank/DDBJ databases">
        <title>Sequencing the genomes of 1000 actinobacteria strains.</title>
        <authorList>
            <person name="Klenk H.-P."/>
        </authorList>
    </citation>
    <scope>NUCLEOTIDE SEQUENCE [LARGE SCALE GENOMIC DNA]</scope>
    <source>
        <strain evidence="1 2">DSM 42178</strain>
    </source>
</reference>
<dbReference type="AlphaFoldDB" id="A0A852ZQN9"/>